<dbReference type="AlphaFoldDB" id="A0A8D2NEK6"/>
<accession>A0A8D2NEK6</accession>
<gene>
    <name evidence="1" type="primary">WDR73</name>
</gene>
<dbReference type="InterPro" id="IPR042795">
    <property type="entry name" value="Wdr73"/>
</dbReference>
<proteinExistence type="predicted"/>
<name>A0A8D2NEK6_ZONAL</name>
<dbReference type="SUPFAM" id="SSF50978">
    <property type="entry name" value="WD40 repeat-like"/>
    <property type="match status" value="1"/>
</dbReference>
<organism evidence="1 2">
    <name type="scientific">Zonotrichia albicollis</name>
    <name type="common">White-throated sparrow</name>
    <name type="synonym">Fringilla albicollis</name>
    <dbReference type="NCBI Taxonomy" id="44394"/>
    <lineage>
        <taxon>Eukaryota</taxon>
        <taxon>Metazoa</taxon>
        <taxon>Chordata</taxon>
        <taxon>Craniata</taxon>
        <taxon>Vertebrata</taxon>
        <taxon>Euteleostomi</taxon>
        <taxon>Archelosauria</taxon>
        <taxon>Archosauria</taxon>
        <taxon>Dinosauria</taxon>
        <taxon>Saurischia</taxon>
        <taxon>Theropoda</taxon>
        <taxon>Coelurosauria</taxon>
        <taxon>Aves</taxon>
        <taxon>Neognathae</taxon>
        <taxon>Neoaves</taxon>
        <taxon>Telluraves</taxon>
        <taxon>Australaves</taxon>
        <taxon>Passeriformes</taxon>
        <taxon>Passerellidae</taxon>
        <taxon>Zonotrichia</taxon>
    </lineage>
</organism>
<dbReference type="GO" id="GO:0000922">
    <property type="term" value="C:spindle pole"/>
    <property type="evidence" value="ECO:0007669"/>
    <property type="project" value="TreeGrafter"/>
</dbReference>
<dbReference type="GO" id="GO:0031122">
    <property type="term" value="P:cytoplasmic microtubule organization"/>
    <property type="evidence" value="ECO:0007669"/>
    <property type="project" value="TreeGrafter"/>
</dbReference>
<dbReference type="InterPro" id="IPR015943">
    <property type="entry name" value="WD40/YVTN_repeat-like_dom_sf"/>
</dbReference>
<dbReference type="SMART" id="SM00320">
    <property type="entry name" value="WD40"/>
    <property type="match status" value="3"/>
</dbReference>
<dbReference type="Ensembl" id="ENSZALT00000027004.1">
    <property type="protein sequence ID" value="ENSZALP00000020666.1"/>
    <property type="gene ID" value="ENSZALG00000016233.1"/>
</dbReference>
<reference evidence="1" key="2">
    <citation type="submission" date="2025-09" db="UniProtKB">
        <authorList>
            <consortium name="Ensembl"/>
        </authorList>
    </citation>
    <scope>IDENTIFICATION</scope>
</reference>
<dbReference type="GO" id="GO:0005829">
    <property type="term" value="C:cytosol"/>
    <property type="evidence" value="ECO:0007669"/>
    <property type="project" value="TreeGrafter"/>
</dbReference>
<dbReference type="Gene3D" id="2.130.10.10">
    <property type="entry name" value="YVTN repeat-like/Quinoprotein amine dehydrogenase"/>
    <property type="match status" value="1"/>
</dbReference>
<dbReference type="InterPro" id="IPR036322">
    <property type="entry name" value="WD40_repeat_dom_sf"/>
</dbReference>
<protein>
    <submittedName>
        <fullName evidence="1">WD repeat domain 73</fullName>
    </submittedName>
</protein>
<dbReference type="InterPro" id="IPR001680">
    <property type="entry name" value="WD40_rpt"/>
</dbReference>
<reference evidence="1" key="1">
    <citation type="submission" date="2025-08" db="UniProtKB">
        <authorList>
            <consortium name="Ensembl"/>
        </authorList>
    </citation>
    <scope>IDENTIFICATION</scope>
</reference>
<keyword evidence="2" id="KW-1185">Reference proteome</keyword>
<evidence type="ECO:0000313" key="1">
    <source>
        <dbReference type="Ensembl" id="ENSZALP00000020666.1"/>
    </source>
</evidence>
<dbReference type="Proteomes" id="UP000694413">
    <property type="component" value="Unassembled WGS sequence"/>
</dbReference>
<dbReference type="PANTHER" id="PTHR46947:SF1">
    <property type="entry name" value="WD REPEAT-CONTAINING PROTEIN 73"/>
    <property type="match status" value="1"/>
</dbReference>
<sequence>MHTFELQAPTRLIEWARGDRECEAGSAEGRRGGLCPERDFKVECGGFSERPVYSLKYVPDTSLLVTSGPPDSSLQVWQVSAEDSDVIKSISTIATENGTGQSWAKIDTISARAPWVLHGSRLDRVQITEVESRKNVYTAGIQGSEELSSLAFLDCSLLLLCSATGRLCLADTRQPQGLTEAVPAPSAPSSERWCMGTRHAAQGSPPSSQPVACLSSRGLLALTDLRKTSEFLAVAKARVPSSGSGAEFLCVSWAPALEGYLAVSGFDGTVHVYDTQSWDSSGREAEPIFVHKGHTFGGAGGSRDPPLVTVHTWHLQKPRTLLSAASDGSLHVWDWVQPCGKCG</sequence>
<dbReference type="PANTHER" id="PTHR46947">
    <property type="entry name" value="WD REPEAT-CONTAINING PROTEIN 73"/>
    <property type="match status" value="1"/>
</dbReference>
<evidence type="ECO:0000313" key="2">
    <source>
        <dbReference type="Proteomes" id="UP000694413"/>
    </source>
</evidence>